<proteinExistence type="predicted"/>
<sequence>MPRYIVKLQNHYLEWSTVVDAPVTYGMSLEEFKEYYQQEYGADGMRNLPDRLLRVEAKGTSSQLDDSAESVVSCNRAGKNETSLTVEQIIDFYCVKQGEGDRPIGTDDNFEDEEVKP</sequence>
<feature type="region of interest" description="Disordered" evidence="1">
    <location>
        <begin position="98"/>
        <end position="117"/>
    </location>
</feature>
<feature type="compositionally biased region" description="Acidic residues" evidence="1">
    <location>
        <begin position="108"/>
        <end position="117"/>
    </location>
</feature>
<reference evidence="2 3" key="1">
    <citation type="submission" date="2022-04" db="EMBL/GenBank/DDBJ databases">
        <title>Positive selection, recombination, and allopatry shape intraspecific diversity of widespread and dominant cyanobacteria.</title>
        <authorList>
            <person name="Wei J."/>
            <person name="Shu W."/>
            <person name="Hu C."/>
        </authorList>
    </citation>
    <scope>NUCLEOTIDE SEQUENCE [LARGE SCALE GENOMIC DNA]</scope>
    <source>
        <strain evidence="2 3">AS-A4</strain>
    </source>
</reference>
<name>A0ABV0KF94_9CYAN</name>
<dbReference type="EMBL" id="JAMPLM010000002">
    <property type="protein sequence ID" value="MEP1057703.1"/>
    <property type="molecule type" value="Genomic_DNA"/>
</dbReference>
<protein>
    <submittedName>
        <fullName evidence="2">Uncharacterized protein</fullName>
    </submittedName>
</protein>
<evidence type="ECO:0000313" key="2">
    <source>
        <dbReference type="EMBL" id="MEP1057703.1"/>
    </source>
</evidence>
<dbReference type="RefSeq" id="WP_190450747.1">
    <property type="nucleotide sequence ID" value="NZ_JAMPLM010000002.1"/>
</dbReference>
<gene>
    <name evidence="2" type="ORF">NDI38_04575</name>
</gene>
<organism evidence="2 3">
    <name type="scientific">Stenomitos frigidus AS-A4</name>
    <dbReference type="NCBI Taxonomy" id="2933935"/>
    <lineage>
        <taxon>Bacteria</taxon>
        <taxon>Bacillati</taxon>
        <taxon>Cyanobacteriota</taxon>
        <taxon>Cyanophyceae</taxon>
        <taxon>Leptolyngbyales</taxon>
        <taxon>Leptolyngbyaceae</taxon>
        <taxon>Stenomitos</taxon>
    </lineage>
</organism>
<comment type="caution">
    <text evidence="2">The sequence shown here is derived from an EMBL/GenBank/DDBJ whole genome shotgun (WGS) entry which is preliminary data.</text>
</comment>
<evidence type="ECO:0000313" key="3">
    <source>
        <dbReference type="Proteomes" id="UP001476950"/>
    </source>
</evidence>
<dbReference type="Proteomes" id="UP001476950">
    <property type="component" value="Unassembled WGS sequence"/>
</dbReference>
<accession>A0ABV0KF94</accession>
<evidence type="ECO:0000256" key="1">
    <source>
        <dbReference type="SAM" id="MobiDB-lite"/>
    </source>
</evidence>
<keyword evidence="3" id="KW-1185">Reference proteome</keyword>